<gene>
    <name evidence="2" type="ORF">FE263_04720</name>
</gene>
<dbReference type="InterPro" id="IPR032719">
    <property type="entry name" value="WbsX"/>
</dbReference>
<dbReference type="OrthoDB" id="9816424at2"/>
<dbReference type="Pfam" id="PF00535">
    <property type="entry name" value="Glycos_transf_2"/>
    <property type="match status" value="1"/>
</dbReference>
<name>A0A5R9JAP8_9PROT</name>
<organism evidence="2 3">
    <name type="scientific">Lichenicoccus roseus</name>
    <dbReference type="NCBI Taxonomy" id="2683649"/>
    <lineage>
        <taxon>Bacteria</taxon>
        <taxon>Pseudomonadati</taxon>
        <taxon>Pseudomonadota</taxon>
        <taxon>Alphaproteobacteria</taxon>
        <taxon>Acetobacterales</taxon>
        <taxon>Acetobacteraceae</taxon>
        <taxon>Lichenicoccus</taxon>
    </lineage>
</organism>
<dbReference type="GO" id="GO:0016740">
    <property type="term" value="F:transferase activity"/>
    <property type="evidence" value="ECO:0007669"/>
    <property type="project" value="UniProtKB-KW"/>
</dbReference>
<dbReference type="Gene3D" id="3.40.50.2000">
    <property type="entry name" value="Glycogen Phosphorylase B"/>
    <property type="match status" value="1"/>
</dbReference>
<protein>
    <submittedName>
        <fullName evidence="2">Glycosyltransferase</fullName>
    </submittedName>
</protein>
<feature type="domain" description="Glycosyltransferase 2-like" evidence="1">
    <location>
        <begin position="730"/>
        <end position="852"/>
    </location>
</feature>
<dbReference type="EMBL" id="VCDI01000001">
    <property type="protein sequence ID" value="TLU74704.1"/>
    <property type="molecule type" value="Genomic_DNA"/>
</dbReference>
<proteinExistence type="predicted"/>
<dbReference type="SUPFAM" id="SSF53448">
    <property type="entry name" value="Nucleotide-diphospho-sugar transferases"/>
    <property type="match status" value="1"/>
</dbReference>
<comment type="caution">
    <text evidence="2">The sequence shown here is derived from an EMBL/GenBank/DDBJ whole genome shotgun (WGS) entry which is preliminary data.</text>
</comment>
<accession>A0A5R9JAP8</accession>
<dbReference type="PANTHER" id="PTHR41244:SF1">
    <property type="entry name" value="GLYCOSYLTRANSFERASE"/>
    <property type="match status" value="1"/>
</dbReference>
<dbReference type="CDD" id="cd11579">
    <property type="entry name" value="Glyco_tran_WbsX"/>
    <property type="match status" value="1"/>
</dbReference>
<dbReference type="Pfam" id="PF13692">
    <property type="entry name" value="Glyco_trans_1_4"/>
    <property type="match status" value="1"/>
</dbReference>
<dbReference type="InterPro" id="IPR001173">
    <property type="entry name" value="Glyco_trans_2-like"/>
</dbReference>
<sequence>MLAYYLPQFHAVKQNDEWWGNGFTEWTNVARGLPRFAGHYQPRIPRDLGHYSLTGAETLRRQAEMAHNAGIGGFVFYFYWFNGTRLLDAPLETLLAEPAIAMPFCLLWANENWTRRWDGSDHDVLISQDFRPEDEAAMIDCFGRHFADPRYIRLQGRPLLMIYRAALIPDTRRTIAHWRAMFMERCGEDPIFLMAQAFGETDPRPFGIDGAIEFPPHKLVDGLPTINSQLDLLDTELTAQVYDYEQVVAQSLAAPAPDYPLIRTASPSWDNDARRQGSGLVIHGSTPARYQAWLEGLVRHARAHPFFGSPIVCINAWNEWAEGAYLEPDLHHGAAYLNATARAVSGCSTTTRPGRILLVGHDAFQAGAQSLLLHIGRQLSRAHGIEISFLLLAGGALLAGYQATGPTRVMAADDPALAAWLDRLRRDGYDAAIVNSSASGAAGAQLHAAEIGYTLLVHELPTVIAEKHLRHVLAAAAASARSVVFPATVVQNAVRALVQLPEAKCRLLPQGLYRRCRYSARARSMLRRRLGLPADALLMIGMGYGDLRKGFDLFLQLWRTLQSSPRSRAKSAGPARQVHCLWLGELDPGLRLYLQAELDLALATGSFHMLGYVQDAPDYLSAADVFVLTSREDPLPSVVLEAMATGLSCVAFASGGGIPELIEQHGGGALAPLGDLAGMAGQALALAAQTHAQSAAARAAIGRRAAARHDFGSYVTSLVALARPALPRISVVVPSYNYARYMKQRLASIFAQTQPVLEIIVLDDASSDDSVATARATADEWNRDVRLVASQSNSGSVFRQWRRAAAEAQGDWIWIAEADDAAEPMMLERLIQAITQAASVGRDVVMAFCDSSSLDEDGAVTSESYKPYFATTAGTLLEQDGLHDGPDFVRDCLSERNLILNASGVLFARTALRQALAECGDELFAFRMAGDWRLYIEMLRAPGARIAYVAEPLNIHRRHSQSTTHRLAGQKHLGEVARIHRLLGRGPSLLDADRIRQRSYRDQLARQLGLAVLGE</sequence>
<dbReference type="SUPFAM" id="SSF53756">
    <property type="entry name" value="UDP-Glycosyltransferase/glycogen phosphorylase"/>
    <property type="match status" value="1"/>
</dbReference>
<dbReference type="CDD" id="cd03801">
    <property type="entry name" value="GT4_PimA-like"/>
    <property type="match status" value="1"/>
</dbReference>
<dbReference type="Gene3D" id="3.90.550.10">
    <property type="entry name" value="Spore Coat Polysaccharide Biosynthesis Protein SpsA, Chain A"/>
    <property type="match status" value="1"/>
</dbReference>
<dbReference type="Pfam" id="PF14307">
    <property type="entry name" value="Glyco_tran_WbsX"/>
    <property type="match status" value="1"/>
</dbReference>
<keyword evidence="2" id="KW-0808">Transferase</keyword>
<dbReference type="Gene3D" id="3.20.20.80">
    <property type="entry name" value="Glycosidases"/>
    <property type="match status" value="1"/>
</dbReference>
<dbReference type="AlphaFoldDB" id="A0A5R9JAP8"/>
<dbReference type="InterPro" id="IPR029044">
    <property type="entry name" value="Nucleotide-diphossugar_trans"/>
</dbReference>
<evidence type="ECO:0000259" key="1">
    <source>
        <dbReference type="Pfam" id="PF00535"/>
    </source>
</evidence>
<evidence type="ECO:0000313" key="2">
    <source>
        <dbReference type="EMBL" id="TLU74704.1"/>
    </source>
</evidence>
<dbReference type="Proteomes" id="UP000305654">
    <property type="component" value="Unassembled WGS sequence"/>
</dbReference>
<reference evidence="2 3" key="1">
    <citation type="submission" date="2019-05" db="EMBL/GenBank/DDBJ databases">
        <authorList>
            <person name="Pankratov T."/>
            <person name="Grouzdev D."/>
        </authorList>
    </citation>
    <scope>NUCLEOTIDE SEQUENCE [LARGE SCALE GENOMIC DNA]</scope>
    <source>
        <strain evidence="2 3">KEBCLARHB70R</strain>
    </source>
</reference>
<keyword evidence="3" id="KW-1185">Reference proteome</keyword>
<evidence type="ECO:0000313" key="3">
    <source>
        <dbReference type="Proteomes" id="UP000305654"/>
    </source>
</evidence>
<dbReference type="PANTHER" id="PTHR41244">
    <property type="entry name" value="RHAMNAN SYNTHESIS F"/>
    <property type="match status" value="1"/>
</dbReference>